<evidence type="ECO:0000256" key="3">
    <source>
        <dbReference type="ARBA" id="ARBA00005493"/>
    </source>
</evidence>
<evidence type="ECO:0000256" key="5">
    <source>
        <dbReference type="ARBA" id="ARBA00022485"/>
    </source>
</evidence>
<dbReference type="Gene3D" id="1.10.10.920">
    <property type="match status" value="1"/>
</dbReference>
<dbReference type="SFLD" id="SFLDG01065">
    <property type="entry name" value="anaerobic_coproporphyrinogen-I"/>
    <property type="match status" value="1"/>
</dbReference>
<evidence type="ECO:0000259" key="16">
    <source>
        <dbReference type="PROSITE" id="PS51918"/>
    </source>
</evidence>
<evidence type="ECO:0000256" key="1">
    <source>
        <dbReference type="ARBA" id="ARBA00004496"/>
    </source>
</evidence>
<evidence type="ECO:0000256" key="6">
    <source>
        <dbReference type="ARBA" id="ARBA00022490"/>
    </source>
</evidence>
<dbReference type="SUPFAM" id="SSF102114">
    <property type="entry name" value="Radical SAM enzymes"/>
    <property type="match status" value="1"/>
</dbReference>
<comment type="catalytic activity">
    <reaction evidence="14 15">
        <text>coproporphyrinogen III + 2 S-adenosyl-L-methionine = protoporphyrinogen IX + 2 5'-deoxyadenosine + 2 L-methionine + 2 CO2</text>
        <dbReference type="Rhea" id="RHEA:15425"/>
        <dbReference type="ChEBI" id="CHEBI:16526"/>
        <dbReference type="ChEBI" id="CHEBI:17319"/>
        <dbReference type="ChEBI" id="CHEBI:57307"/>
        <dbReference type="ChEBI" id="CHEBI:57309"/>
        <dbReference type="ChEBI" id="CHEBI:57844"/>
        <dbReference type="ChEBI" id="CHEBI:59789"/>
        <dbReference type="EC" id="1.3.98.3"/>
    </reaction>
</comment>
<keyword evidence="10 15" id="KW-0408">Iron</keyword>
<evidence type="ECO:0000256" key="12">
    <source>
        <dbReference type="ARBA" id="ARBA00023244"/>
    </source>
</evidence>
<name>A0ABY6CLN6_9BACT</name>
<keyword evidence="12 15" id="KW-0627">Porphyrin biosynthesis</keyword>
<proteinExistence type="inferred from homology"/>
<keyword evidence="6 15" id="KW-0963">Cytoplasm</keyword>
<dbReference type="Gene3D" id="3.80.30.20">
    <property type="entry name" value="tm_1862 like domain"/>
    <property type="match status" value="1"/>
</dbReference>
<evidence type="ECO:0000313" key="18">
    <source>
        <dbReference type="Proteomes" id="UP001065174"/>
    </source>
</evidence>
<evidence type="ECO:0000256" key="2">
    <source>
        <dbReference type="ARBA" id="ARBA00004785"/>
    </source>
</evidence>
<dbReference type="EMBL" id="CP106679">
    <property type="protein sequence ID" value="UXP31428.1"/>
    <property type="molecule type" value="Genomic_DNA"/>
</dbReference>
<accession>A0ABY6CLN6</accession>
<evidence type="ECO:0000256" key="11">
    <source>
        <dbReference type="ARBA" id="ARBA00023014"/>
    </source>
</evidence>
<reference evidence="17" key="1">
    <citation type="submission" date="2022-09" db="EMBL/GenBank/DDBJ databases">
        <title>Comparative genomics and taxonomic characterization of three novel marine species of genus Reichenbachiella exhibiting antioxidant and polysaccharide degradation activities.</title>
        <authorList>
            <person name="Muhammad N."/>
            <person name="Lee Y.-J."/>
            <person name="Ko J."/>
            <person name="Kim S.-G."/>
        </authorList>
    </citation>
    <scope>NUCLEOTIDE SEQUENCE</scope>
    <source>
        <strain evidence="17">BKB1-1</strain>
    </source>
</reference>
<dbReference type="PIRSF" id="PIRSF000167">
    <property type="entry name" value="HemN"/>
    <property type="match status" value="1"/>
</dbReference>
<evidence type="ECO:0000256" key="4">
    <source>
        <dbReference type="ARBA" id="ARBA00011245"/>
    </source>
</evidence>
<dbReference type="InterPro" id="IPR023404">
    <property type="entry name" value="rSAM_horseshoe"/>
</dbReference>
<dbReference type="InterPro" id="IPR004558">
    <property type="entry name" value="Coprogen_oxidase_HemN"/>
</dbReference>
<feature type="domain" description="Radical SAM core" evidence="16">
    <location>
        <begin position="52"/>
        <end position="285"/>
    </location>
</feature>
<comment type="subunit">
    <text evidence="4">Monomer.</text>
</comment>
<keyword evidence="9 15" id="KW-0560">Oxidoreductase</keyword>
<keyword evidence="18" id="KW-1185">Reference proteome</keyword>
<keyword evidence="7 15" id="KW-0949">S-adenosyl-L-methionine</keyword>
<comment type="pathway">
    <text evidence="2 15">Porphyrin-containing compound metabolism; protoporphyrin-IX biosynthesis; protoporphyrinogen-IX from coproporphyrinogen-III (AdoMet route): step 1/1.</text>
</comment>
<keyword evidence="8 15" id="KW-0479">Metal-binding</keyword>
<comment type="function">
    <text evidence="13">Involved in the heme biosynthesis. Catalyzes the anaerobic oxidative decarboxylation of propionate groups of rings A and B of coproporphyrinogen III to yield the vinyl groups in protoporphyrinogen IX.</text>
</comment>
<protein>
    <recommendedName>
        <fullName evidence="15">Coproporphyrinogen-III oxidase</fullName>
        <ecNumber evidence="15">1.3.98.3</ecNumber>
    </recommendedName>
</protein>
<dbReference type="RefSeq" id="WP_262308867.1">
    <property type="nucleotide sequence ID" value="NZ_CP106679.1"/>
</dbReference>
<dbReference type="PANTHER" id="PTHR13932">
    <property type="entry name" value="COPROPORPHYRINIGEN III OXIDASE"/>
    <property type="match status" value="1"/>
</dbReference>
<dbReference type="InterPro" id="IPR058240">
    <property type="entry name" value="rSAM_sf"/>
</dbReference>
<dbReference type="PROSITE" id="PS51918">
    <property type="entry name" value="RADICAL_SAM"/>
    <property type="match status" value="1"/>
</dbReference>
<dbReference type="GO" id="GO:0051989">
    <property type="term" value="F:coproporphyrinogen dehydrogenase activity"/>
    <property type="evidence" value="ECO:0007669"/>
    <property type="project" value="UniProtKB-EC"/>
</dbReference>
<evidence type="ECO:0000313" key="17">
    <source>
        <dbReference type="EMBL" id="UXP31428.1"/>
    </source>
</evidence>
<comment type="similarity">
    <text evidence="3 15">Belongs to the anaerobic coproporphyrinogen-III oxidase family.</text>
</comment>
<dbReference type="InterPro" id="IPR034505">
    <property type="entry name" value="Coproporphyrinogen-III_oxidase"/>
</dbReference>
<dbReference type="NCBIfam" id="TIGR00538">
    <property type="entry name" value="hemN"/>
    <property type="match status" value="1"/>
</dbReference>
<evidence type="ECO:0000256" key="7">
    <source>
        <dbReference type="ARBA" id="ARBA00022691"/>
    </source>
</evidence>
<comment type="subcellular location">
    <subcellularLocation>
        <location evidence="1 15">Cytoplasm</location>
    </subcellularLocation>
</comment>
<dbReference type="EC" id="1.3.98.3" evidence="15"/>
<gene>
    <name evidence="17" type="primary">hemN</name>
    <name evidence="17" type="ORF">N6H18_13815</name>
</gene>
<sequence>MNTHPSTPDHLIRKYNIAGPRYTSYPAVPSWKEDSLDESKWKEKVKSTFDATNTVNGISLYIHLPFCESLCTYCGCNTRITINHSVELPYIQSLLKEWQLYLEVFQEIPHISEIHLGGGTPTFFSPENLQLLIEGIKKSAWVKAEASLSFEAHPNNTTEHHLRVLYDLGFRRMSLGIQDFDLAVQKIVHRIQTYETVHHVVSKAREIGYTSINFDLIYGLPLQSVRTIRDTFQKVAKLRPDRIAYYSYAHVPWVKPGQRSFTESDLPQEAEKRALYELGKSMLADLDYHEIGMDHFALKTDELYVAANNHRLHRNFMGYTTLKSDLVIGLGASSIGDTGAAYGQNVKKVETYKDLVTQGKLPVYRGHFLSKDEQVIRKHISNLMCQFETTVDQKEDQMLLDFVIDKLSELCKDDLVTVDKNQVKVMPVGRAFVRNICMAFDKPYWSTTVNTRSFSKTI</sequence>
<evidence type="ECO:0000256" key="13">
    <source>
        <dbReference type="ARBA" id="ARBA00024295"/>
    </source>
</evidence>
<dbReference type="Pfam" id="PF04055">
    <property type="entry name" value="Radical_SAM"/>
    <property type="match status" value="1"/>
</dbReference>
<dbReference type="InterPro" id="IPR007197">
    <property type="entry name" value="rSAM"/>
</dbReference>
<evidence type="ECO:0000256" key="10">
    <source>
        <dbReference type="ARBA" id="ARBA00023004"/>
    </source>
</evidence>
<dbReference type="InterPro" id="IPR006638">
    <property type="entry name" value="Elp3/MiaA/NifB-like_rSAM"/>
</dbReference>
<evidence type="ECO:0000256" key="8">
    <source>
        <dbReference type="ARBA" id="ARBA00022723"/>
    </source>
</evidence>
<dbReference type="SFLD" id="SFLDS00029">
    <property type="entry name" value="Radical_SAM"/>
    <property type="match status" value="1"/>
</dbReference>
<evidence type="ECO:0000256" key="14">
    <source>
        <dbReference type="ARBA" id="ARBA00048321"/>
    </source>
</evidence>
<dbReference type="PANTHER" id="PTHR13932:SF6">
    <property type="entry name" value="OXYGEN-INDEPENDENT COPROPORPHYRINOGEN III OXIDASE"/>
    <property type="match status" value="1"/>
</dbReference>
<dbReference type="SMART" id="SM00729">
    <property type="entry name" value="Elp3"/>
    <property type="match status" value="1"/>
</dbReference>
<dbReference type="Proteomes" id="UP001065174">
    <property type="component" value="Chromosome"/>
</dbReference>
<evidence type="ECO:0000256" key="9">
    <source>
        <dbReference type="ARBA" id="ARBA00023002"/>
    </source>
</evidence>
<keyword evidence="5 15" id="KW-0004">4Fe-4S</keyword>
<evidence type="ECO:0000256" key="15">
    <source>
        <dbReference type="PIRNR" id="PIRNR000167"/>
    </source>
</evidence>
<comment type="cofactor">
    <cofactor evidence="15">
        <name>[4Fe-4S] cluster</name>
        <dbReference type="ChEBI" id="CHEBI:49883"/>
    </cofactor>
    <text evidence="15">Binds 1 [4Fe-4S] cluster. The cluster is coordinated with 3 cysteines and an exchangeable S-adenosyl-L-methionine.</text>
</comment>
<organism evidence="17 18">
    <name type="scientific">Reichenbachiella agarivorans</name>
    <dbReference type="NCBI Taxonomy" id="2979464"/>
    <lineage>
        <taxon>Bacteria</taxon>
        <taxon>Pseudomonadati</taxon>
        <taxon>Bacteroidota</taxon>
        <taxon>Cytophagia</taxon>
        <taxon>Cytophagales</taxon>
        <taxon>Reichenbachiellaceae</taxon>
        <taxon>Reichenbachiella</taxon>
    </lineage>
</organism>
<keyword evidence="11 15" id="KW-0411">Iron-sulfur</keyword>